<dbReference type="STRING" id="889453.SAMN03080601_02936"/>
<dbReference type="KEGG" id="asx:CDL62_00435"/>
<dbReference type="AlphaFoldDB" id="A0A1T5HSJ3"/>
<evidence type="ECO:0000256" key="3">
    <source>
        <dbReference type="ARBA" id="ARBA00023237"/>
    </source>
</evidence>
<dbReference type="OrthoDB" id="1453181at2"/>
<evidence type="ECO:0000256" key="2">
    <source>
        <dbReference type="ARBA" id="ARBA00023136"/>
    </source>
</evidence>
<evidence type="ECO:0000313" key="6">
    <source>
        <dbReference type="Proteomes" id="UP000191055"/>
    </source>
</evidence>
<keyword evidence="4" id="KW-0732">Signal</keyword>
<keyword evidence="3" id="KW-0998">Cell outer membrane</keyword>
<comment type="subcellular location">
    <subcellularLocation>
        <location evidence="1">Cell outer membrane</location>
    </subcellularLocation>
</comment>
<dbReference type="InterPro" id="IPR036942">
    <property type="entry name" value="Beta-barrel_TonB_sf"/>
</dbReference>
<dbReference type="RefSeq" id="WP_079558618.1">
    <property type="nucleotide sequence ID" value="NZ_CP021904.1"/>
</dbReference>
<proteinExistence type="predicted"/>
<organism evidence="5 6">
    <name type="scientific">Alkalitalea saponilacus</name>
    <dbReference type="NCBI Taxonomy" id="889453"/>
    <lineage>
        <taxon>Bacteria</taxon>
        <taxon>Pseudomonadati</taxon>
        <taxon>Bacteroidota</taxon>
        <taxon>Bacteroidia</taxon>
        <taxon>Marinilabiliales</taxon>
        <taxon>Marinilabiliaceae</taxon>
        <taxon>Alkalitalea</taxon>
    </lineage>
</organism>
<dbReference type="GO" id="GO:0009279">
    <property type="term" value="C:cell outer membrane"/>
    <property type="evidence" value="ECO:0007669"/>
    <property type="project" value="UniProtKB-SubCell"/>
</dbReference>
<accession>A0A1T5HSJ3</accession>
<gene>
    <name evidence="5" type="ORF">SAMN03080601_02936</name>
</gene>
<dbReference type="SUPFAM" id="SSF56935">
    <property type="entry name" value="Porins"/>
    <property type="match status" value="1"/>
</dbReference>
<feature type="signal peptide" evidence="4">
    <location>
        <begin position="1"/>
        <end position="20"/>
    </location>
</feature>
<keyword evidence="6" id="KW-1185">Reference proteome</keyword>
<evidence type="ECO:0000256" key="4">
    <source>
        <dbReference type="SAM" id="SignalP"/>
    </source>
</evidence>
<sequence>MNKFTCTLIAFLLAGFLVKAQETGISGRVIDTFTGRGIPDVSIQAEGRNVGTSTLEDGSFSLQLAGGEEFQITFSHPDYEEFIRVIRTVPGRMQNLGDIHMMEATTDFGDIPTMDFFDVDEDGDMASQNIIGLLSASQDLYLSQSAFKFGATRFAVRGFDHEYTRTYINGVNFNDQIRGRFNFGMVGGLNDAVRNRDVTMGITNSRYGFGDLGGLNHINTRSTSFHPGGRVTASYTNRNYTLRGMGIYSTGLMENNVAVTTSIGYRWAGEGYVEGTFYNSFGYFLSVEKLLGTNNQHSLSFTTFGAPTQRGMQGPSFDEVYDLLDNTYYNPNWGYQNGEKRNARVATSYDPAVILSHVWTINRNTELMSGIGLRYNQYGTTALNWYNAADPRPDYYRYLPSYQNMPEIQELYRQQWRRDVSVRQVNWDRLYDVNRDRDRGIYMVEERHNDLLEMTFNSHFRTRVNEVQTINIGIEAKKSKGMSYKTVNDLLGAQYWLDVDQFAERDFRGDPQRIQNDMNNPNREVREGDVFGYDYDMHVNSASIWFQNEFEFPRAELFYAAQLSYTGFYRDGNMRNGRAPDNSYGKGEVHNFIDQGVKAGGTYKITGRHMVAANAIYQTKAPLPFNSYLSARTKDNAIPELSSERIAGIDASYIVAMPAVSGRLSVFQTNFYDQSELNSFYHDAYRTFVNYVMTGVRKVHRGVELGASVKLTPRLDARVLGTIAEYRYQNRPTGYITYENASQPDQTETVYLKNFFVGGSPQTAGSIGLNYSHPSFTFVEVSYNYFDRNYIQLTPIRRTEAVTQFPANSQEERSARVNEIVAQEKYNAGGTLDASIGRSFRLDGGYFLSINFNVNNILNKTDLKTGGFEQGRFDFNEYSIDAFPGKYYYSFGRNFFLNIGLRF</sequence>
<dbReference type="Pfam" id="PF13620">
    <property type="entry name" value="CarboxypepD_reg"/>
    <property type="match status" value="1"/>
</dbReference>
<evidence type="ECO:0000313" key="5">
    <source>
        <dbReference type="EMBL" id="SKC23655.1"/>
    </source>
</evidence>
<dbReference type="EMBL" id="FUYV01000019">
    <property type="protein sequence ID" value="SKC23655.1"/>
    <property type="molecule type" value="Genomic_DNA"/>
</dbReference>
<reference evidence="5 6" key="1">
    <citation type="submission" date="2017-02" db="EMBL/GenBank/DDBJ databases">
        <authorList>
            <person name="Peterson S.W."/>
        </authorList>
    </citation>
    <scope>NUCLEOTIDE SEQUENCE [LARGE SCALE GENOMIC DNA]</scope>
    <source>
        <strain evidence="5 6">DSM 24412</strain>
    </source>
</reference>
<dbReference type="SUPFAM" id="SSF49464">
    <property type="entry name" value="Carboxypeptidase regulatory domain-like"/>
    <property type="match status" value="1"/>
</dbReference>
<feature type="chain" id="PRO_5012549772" evidence="4">
    <location>
        <begin position="21"/>
        <end position="903"/>
    </location>
</feature>
<dbReference type="Gene3D" id="2.60.40.1120">
    <property type="entry name" value="Carboxypeptidase-like, regulatory domain"/>
    <property type="match status" value="1"/>
</dbReference>
<keyword evidence="2" id="KW-0472">Membrane</keyword>
<protein>
    <submittedName>
        <fullName evidence="5">TonB-dependent Receptor Plug Domain</fullName>
    </submittedName>
</protein>
<dbReference type="Proteomes" id="UP000191055">
    <property type="component" value="Unassembled WGS sequence"/>
</dbReference>
<keyword evidence="5" id="KW-0675">Receptor</keyword>
<dbReference type="InterPro" id="IPR008969">
    <property type="entry name" value="CarboxyPept-like_regulatory"/>
</dbReference>
<name>A0A1T5HSJ3_9BACT</name>
<dbReference type="Gene3D" id="2.40.170.20">
    <property type="entry name" value="TonB-dependent receptor, beta-barrel domain"/>
    <property type="match status" value="1"/>
</dbReference>
<evidence type="ECO:0000256" key="1">
    <source>
        <dbReference type="ARBA" id="ARBA00004442"/>
    </source>
</evidence>